<evidence type="ECO:0000313" key="3">
    <source>
        <dbReference type="Proteomes" id="UP000070578"/>
    </source>
</evidence>
<comment type="caution">
    <text evidence="2">The sequence shown here is derived from an EMBL/GenBank/DDBJ whole genome shotgun (WGS) entry which is preliminary data.</text>
</comment>
<evidence type="ECO:0000313" key="2">
    <source>
        <dbReference type="EMBL" id="KXS33232.1"/>
    </source>
</evidence>
<dbReference type="AlphaFoldDB" id="A0A139BWC0"/>
<dbReference type="Pfam" id="PF03167">
    <property type="entry name" value="UDG"/>
    <property type="match status" value="1"/>
</dbReference>
<dbReference type="InterPro" id="IPR036895">
    <property type="entry name" value="Uracil-DNA_glycosylase-like_sf"/>
</dbReference>
<reference evidence="2 3" key="1">
    <citation type="submission" date="2016-02" db="EMBL/GenBank/DDBJ databases">
        <authorList>
            <person name="Wen L."/>
            <person name="He K."/>
            <person name="Yang H."/>
        </authorList>
    </citation>
    <scope>NUCLEOTIDE SEQUENCE [LARGE SCALE GENOMIC DNA]</scope>
    <source>
        <strain evidence="2">ShG14-8</strain>
    </source>
</reference>
<dbReference type="PATRIC" id="fig|1796491.3.peg.724"/>
<protein>
    <submittedName>
        <fullName evidence="2">T/U mismatch-specific DNA glycosylase</fullName>
    </submittedName>
</protein>
<evidence type="ECO:0000259" key="1">
    <source>
        <dbReference type="SMART" id="SM00986"/>
    </source>
</evidence>
<dbReference type="InterPro" id="IPR026353">
    <property type="entry name" value="Hypoxan-DNA_Glyclase"/>
</dbReference>
<name>A0A139BWC0_9PROT</name>
<dbReference type="Proteomes" id="UP000070578">
    <property type="component" value="Unassembled WGS sequence"/>
</dbReference>
<organism evidence="2 3">
    <name type="scientific">Candidatus Gallionella acididurans</name>
    <dbReference type="NCBI Taxonomy" id="1796491"/>
    <lineage>
        <taxon>Bacteria</taxon>
        <taxon>Pseudomonadati</taxon>
        <taxon>Pseudomonadota</taxon>
        <taxon>Betaproteobacteria</taxon>
        <taxon>Nitrosomonadales</taxon>
        <taxon>Gallionellaceae</taxon>
        <taxon>Gallionella</taxon>
    </lineage>
</organism>
<dbReference type="SUPFAM" id="SSF52141">
    <property type="entry name" value="Uracil-DNA glycosylase-like"/>
    <property type="match status" value="1"/>
</dbReference>
<dbReference type="InterPro" id="IPR005122">
    <property type="entry name" value="Uracil-DNA_glycosylase-like"/>
</dbReference>
<gene>
    <name evidence="2" type="ORF">AWT59_0665</name>
</gene>
<proteinExistence type="predicted"/>
<feature type="domain" description="Uracil-DNA glycosylase-like" evidence="1">
    <location>
        <begin position="8"/>
        <end position="164"/>
    </location>
</feature>
<dbReference type="CDD" id="cd10032">
    <property type="entry name" value="UDG-F6_HDG"/>
    <property type="match status" value="1"/>
</dbReference>
<dbReference type="EMBL" id="LSLI01000009">
    <property type="protein sequence ID" value="KXS33232.1"/>
    <property type="molecule type" value="Genomic_DNA"/>
</dbReference>
<sequence length="194" mass="21600">MPHILSFPPVENPGATILILGSMPGKESLRARQYYAHPRNAFWTIMGDLFGAAPALPYEARIQMLKSAGIALWDVLASCTRHTSMDADIEADSIRVNDFVSFFGRHPGITRVFFNGALAESIFCKHVQACLEPRLPDCRRLPSTSPAYASMRYEHKLGAWEAVLEASPPGIRQAREATLTTPVFFRSPRQPKPF</sequence>
<accession>A0A139BWC0</accession>
<reference evidence="2 3" key="2">
    <citation type="submission" date="2016-03" db="EMBL/GenBank/DDBJ databases">
        <title>New uncultured bacterium of the family Gallionellaceae from acid mine drainage: description and reconstruction of genome based on metagenomic analysis of microbial community.</title>
        <authorList>
            <person name="Kadnikov V."/>
            <person name="Ivasenko D."/>
            <person name="Beletsky A."/>
            <person name="Mardanov A."/>
            <person name="Danilova E."/>
            <person name="Pimenov N."/>
            <person name="Karnachuk O."/>
            <person name="Ravin N."/>
        </authorList>
    </citation>
    <scope>NUCLEOTIDE SEQUENCE [LARGE SCALE GENOMIC DNA]</scope>
    <source>
        <strain evidence="2">ShG14-8</strain>
    </source>
</reference>
<dbReference type="SMART" id="SM00986">
    <property type="entry name" value="UDG"/>
    <property type="match status" value="1"/>
</dbReference>
<dbReference type="NCBIfam" id="TIGR04274">
    <property type="entry name" value="hypoxanDNAglyco"/>
    <property type="match status" value="1"/>
</dbReference>
<dbReference type="Gene3D" id="3.40.470.10">
    <property type="entry name" value="Uracil-DNA glycosylase-like domain"/>
    <property type="match status" value="1"/>
</dbReference>
<dbReference type="SMART" id="SM00987">
    <property type="entry name" value="UreE_C"/>
    <property type="match status" value="1"/>
</dbReference>